<keyword evidence="11" id="KW-1006">Bacterial flagellum protein export</keyword>
<dbReference type="GO" id="GO:0003924">
    <property type="term" value="F:GTPase activity"/>
    <property type="evidence" value="ECO:0007669"/>
    <property type="project" value="UniProtKB-UniRule"/>
</dbReference>
<gene>
    <name evidence="17" type="ORF">HMF8227_00795</name>
</gene>
<dbReference type="FunFam" id="3.40.50.300:FF:000695">
    <property type="entry name" value="Flagellar biosynthesis regulator FlhF"/>
    <property type="match status" value="1"/>
</dbReference>
<evidence type="ECO:0000256" key="13">
    <source>
        <dbReference type="NCBIfam" id="TIGR03499"/>
    </source>
</evidence>
<dbReference type="RefSeq" id="WP_109338952.1">
    <property type="nucleotide sequence ID" value="NZ_CP029347.1"/>
</dbReference>
<evidence type="ECO:0000256" key="1">
    <source>
        <dbReference type="ARBA" id="ARBA00004413"/>
    </source>
</evidence>
<dbReference type="GO" id="GO:0005525">
    <property type="term" value="F:GTP binding"/>
    <property type="evidence" value="ECO:0007669"/>
    <property type="project" value="UniProtKB-UniRule"/>
</dbReference>
<feature type="compositionally biased region" description="Polar residues" evidence="14">
    <location>
        <begin position="109"/>
        <end position="125"/>
    </location>
</feature>
<feature type="region of interest" description="Disordered" evidence="14">
    <location>
        <begin position="48"/>
        <end position="91"/>
    </location>
</feature>
<dbReference type="OrthoDB" id="9778554at2"/>
<comment type="function">
    <text evidence="12">Necessary for flagellar biosynthesis. May be involved in translocation of the flagellum.</text>
</comment>
<dbReference type="GO" id="GO:0015031">
    <property type="term" value="P:protein transport"/>
    <property type="evidence" value="ECO:0007669"/>
    <property type="project" value="UniProtKB-KW"/>
</dbReference>
<feature type="region of interest" description="Disordered" evidence="14">
    <location>
        <begin position="109"/>
        <end position="145"/>
    </location>
</feature>
<dbReference type="SUPFAM" id="SSF52540">
    <property type="entry name" value="P-loop containing nucleoside triphosphate hydrolases"/>
    <property type="match status" value="2"/>
</dbReference>
<keyword evidence="9" id="KW-0342">GTP-binding</keyword>
<keyword evidence="4" id="KW-0813">Transport</keyword>
<keyword evidence="17" id="KW-0969">Cilium</keyword>
<evidence type="ECO:0000256" key="5">
    <source>
        <dbReference type="ARBA" id="ARBA00022475"/>
    </source>
</evidence>
<protein>
    <recommendedName>
        <fullName evidence="3 13">Flagellar biosynthesis protein FlhF</fullName>
    </recommendedName>
</protein>
<dbReference type="PANTHER" id="PTHR43134:SF3">
    <property type="entry name" value="FLAGELLAR BIOSYNTHESIS PROTEIN FLHF"/>
    <property type="match status" value="1"/>
</dbReference>
<evidence type="ECO:0000256" key="10">
    <source>
        <dbReference type="ARBA" id="ARBA00023136"/>
    </source>
</evidence>
<evidence type="ECO:0000256" key="6">
    <source>
        <dbReference type="ARBA" id="ARBA00022741"/>
    </source>
</evidence>
<dbReference type="EMBL" id="CP029347">
    <property type="protein sequence ID" value="AWL11291.1"/>
    <property type="molecule type" value="Genomic_DNA"/>
</dbReference>
<dbReference type="GO" id="GO:0044781">
    <property type="term" value="P:bacterial-type flagellum organization"/>
    <property type="evidence" value="ECO:0007669"/>
    <property type="project" value="UniProtKB-UniRule"/>
</dbReference>
<evidence type="ECO:0000259" key="16">
    <source>
        <dbReference type="SMART" id="SM00962"/>
    </source>
</evidence>
<comment type="similarity">
    <text evidence="2">Belongs to the GTP-binding SRP family.</text>
</comment>
<dbReference type="Gene3D" id="3.40.50.300">
    <property type="entry name" value="P-loop containing nucleotide triphosphate hydrolases"/>
    <property type="match status" value="1"/>
</dbReference>
<comment type="subcellular location">
    <subcellularLocation>
        <location evidence="1">Cell membrane</location>
        <topology evidence="1">Peripheral membrane protein</topology>
        <orientation evidence="1">Cytoplasmic side</orientation>
    </subcellularLocation>
</comment>
<keyword evidence="17" id="KW-0282">Flagellum</keyword>
<accession>A0A2S2E0X0</accession>
<keyword evidence="17" id="KW-0966">Cell projection</keyword>
<name>A0A2S2E0X0_9ALTE</name>
<dbReference type="SMART" id="SM00962">
    <property type="entry name" value="SRP54"/>
    <property type="match status" value="1"/>
</dbReference>
<sequence length="449" mass="48960">MKIRRFYGKDMRDALSQVKEELGGDAVIMSQKKVGDGIEVVAAYDKEPTKSAVQPQAQPQAKAQSSVTPLRQKSDTLSSQAKASPSLSEIIGDEGQDSLRALLEKQGAIPSQPQTTSEPGPQTQPVADPKPVPSQAQPAAQQGSMDDIRQELASLRNVLEFQVSGLMKQQRQQERPLHDYLIERLKQMGISESLAEEVVSYTPPNCEERDAWKFLLKLLANKIHTSNNDIVRNGGVVALVGPTGTGKTTTIAKLAAQYARRHGGDKVALITIDSYRIAAYEQLATYGKIIGCQVKKAATSEELSDLLYQFRNKGLVLIDTAGFGQRDARLIKQLDTLSQSSYASINHYLVLAANAQRQVMTHTLDTYGQIPLKGCILSKLDECYSLGEAVSVAIEQRLPVSYLTDGQRVPEDIKAADAKYLISCAARLYKQFALGAAKTQRAVNSAVSI</sequence>
<dbReference type="GO" id="GO:0006614">
    <property type="term" value="P:SRP-dependent cotranslational protein targeting to membrane"/>
    <property type="evidence" value="ECO:0007669"/>
    <property type="project" value="UniProtKB-UniRule"/>
</dbReference>
<dbReference type="AlphaFoldDB" id="A0A2S2E0X0"/>
<keyword evidence="8" id="KW-0653">Protein transport</keyword>
<keyword evidence="10" id="KW-0472">Membrane</keyword>
<evidence type="ECO:0000256" key="11">
    <source>
        <dbReference type="ARBA" id="ARBA00023225"/>
    </source>
</evidence>
<feature type="compositionally biased region" description="Polar residues" evidence="14">
    <location>
        <begin position="68"/>
        <end position="87"/>
    </location>
</feature>
<organism evidence="17 18">
    <name type="scientific">Saliniradius amylolyticus</name>
    <dbReference type="NCBI Taxonomy" id="2183582"/>
    <lineage>
        <taxon>Bacteria</taxon>
        <taxon>Pseudomonadati</taxon>
        <taxon>Pseudomonadota</taxon>
        <taxon>Gammaproteobacteria</taxon>
        <taxon>Alteromonadales</taxon>
        <taxon>Alteromonadaceae</taxon>
        <taxon>Saliniradius</taxon>
    </lineage>
</organism>
<evidence type="ECO:0000256" key="14">
    <source>
        <dbReference type="SAM" id="MobiDB-lite"/>
    </source>
</evidence>
<evidence type="ECO:0000313" key="17">
    <source>
        <dbReference type="EMBL" id="AWL11291.1"/>
    </source>
</evidence>
<reference evidence="17 18" key="1">
    <citation type="submission" date="2018-05" db="EMBL/GenBank/DDBJ databases">
        <title>Salinimonas sp. HMF8227 Genome sequencing and assembly.</title>
        <authorList>
            <person name="Kang H."/>
            <person name="Kang J."/>
            <person name="Cha I."/>
            <person name="Kim H."/>
            <person name="Joh K."/>
        </authorList>
    </citation>
    <scope>NUCLEOTIDE SEQUENCE [LARGE SCALE GENOMIC DNA]</scope>
    <source>
        <strain evidence="17 18">HMF8227</strain>
    </source>
</reference>
<feature type="compositionally biased region" description="Low complexity" evidence="14">
    <location>
        <begin position="50"/>
        <end position="67"/>
    </location>
</feature>
<dbReference type="InterPro" id="IPR003593">
    <property type="entry name" value="AAA+_ATPase"/>
</dbReference>
<evidence type="ECO:0000256" key="2">
    <source>
        <dbReference type="ARBA" id="ARBA00008531"/>
    </source>
</evidence>
<evidence type="ECO:0000313" key="18">
    <source>
        <dbReference type="Proteomes" id="UP000245728"/>
    </source>
</evidence>
<dbReference type="CDD" id="cd17873">
    <property type="entry name" value="FlhF"/>
    <property type="match status" value="1"/>
</dbReference>
<evidence type="ECO:0000259" key="15">
    <source>
        <dbReference type="SMART" id="SM00382"/>
    </source>
</evidence>
<feature type="compositionally biased region" description="Low complexity" evidence="14">
    <location>
        <begin position="133"/>
        <end position="142"/>
    </location>
</feature>
<evidence type="ECO:0000256" key="4">
    <source>
        <dbReference type="ARBA" id="ARBA00022448"/>
    </source>
</evidence>
<keyword evidence="7" id="KW-1005">Bacterial flagellum biogenesis</keyword>
<keyword evidence="5" id="KW-1003">Cell membrane</keyword>
<dbReference type="KEGG" id="salh:HMF8227_00795"/>
<dbReference type="PANTHER" id="PTHR43134">
    <property type="entry name" value="SIGNAL RECOGNITION PARTICLE RECEPTOR SUBUNIT ALPHA"/>
    <property type="match status" value="1"/>
</dbReference>
<dbReference type="NCBIfam" id="TIGR03499">
    <property type="entry name" value="FlhF"/>
    <property type="match status" value="1"/>
</dbReference>
<evidence type="ECO:0000256" key="9">
    <source>
        <dbReference type="ARBA" id="ARBA00023134"/>
    </source>
</evidence>
<dbReference type="InterPro" id="IPR047040">
    <property type="entry name" value="FlhF__GTPase_dom"/>
</dbReference>
<dbReference type="Pfam" id="PF00448">
    <property type="entry name" value="SRP54"/>
    <property type="match status" value="1"/>
</dbReference>
<evidence type="ECO:0000256" key="12">
    <source>
        <dbReference type="ARBA" id="ARBA00025337"/>
    </source>
</evidence>
<dbReference type="GO" id="GO:0005886">
    <property type="term" value="C:plasma membrane"/>
    <property type="evidence" value="ECO:0007669"/>
    <property type="project" value="UniProtKB-SubCell"/>
</dbReference>
<dbReference type="InterPro" id="IPR000897">
    <property type="entry name" value="SRP54_GTPase_dom"/>
</dbReference>
<dbReference type="InterPro" id="IPR020006">
    <property type="entry name" value="FlhF"/>
</dbReference>
<evidence type="ECO:0000256" key="8">
    <source>
        <dbReference type="ARBA" id="ARBA00022927"/>
    </source>
</evidence>
<feature type="domain" description="AAA+ ATPase" evidence="15">
    <location>
        <begin position="233"/>
        <end position="374"/>
    </location>
</feature>
<keyword evidence="18" id="KW-1185">Reference proteome</keyword>
<dbReference type="GO" id="GO:0005047">
    <property type="term" value="F:signal recognition particle binding"/>
    <property type="evidence" value="ECO:0007669"/>
    <property type="project" value="TreeGrafter"/>
</dbReference>
<evidence type="ECO:0000256" key="7">
    <source>
        <dbReference type="ARBA" id="ARBA00022795"/>
    </source>
</evidence>
<proteinExistence type="inferred from homology"/>
<evidence type="ECO:0000256" key="3">
    <source>
        <dbReference type="ARBA" id="ARBA00014919"/>
    </source>
</evidence>
<dbReference type="SMART" id="SM00382">
    <property type="entry name" value="AAA"/>
    <property type="match status" value="1"/>
</dbReference>
<feature type="domain" description="SRP54-type proteins GTP-binding" evidence="16">
    <location>
        <begin position="234"/>
        <end position="427"/>
    </location>
</feature>
<dbReference type="Proteomes" id="UP000245728">
    <property type="component" value="Chromosome"/>
</dbReference>
<dbReference type="Gene3D" id="1.20.120.1380">
    <property type="entry name" value="Flagellar FlhF biosynthesis protein, N domain"/>
    <property type="match status" value="1"/>
</dbReference>
<keyword evidence="6" id="KW-0547">Nucleotide-binding</keyword>
<dbReference type="InterPro" id="IPR027417">
    <property type="entry name" value="P-loop_NTPase"/>
</dbReference>